<feature type="compositionally biased region" description="Gly residues" evidence="1">
    <location>
        <begin position="610"/>
        <end position="621"/>
    </location>
</feature>
<evidence type="ECO:0000256" key="1">
    <source>
        <dbReference type="SAM" id="MobiDB-lite"/>
    </source>
</evidence>
<feature type="domain" description="BAR" evidence="2">
    <location>
        <begin position="27"/>
        <end position="233"/>
    </location>
</feature>
<dbReference type="OMA" id="FDYITTE"/>
<proteinExistence type="predicted"/>
<dbReference type="Gene3D" id="1.20.1270.60">
    <property type="entry name" value="Arfaptin homology (AH) domain/BAR domain"/>
    <property type="match status" value="1"/>
</dbReference>
<feature type="compositionally biased region" description="Low complexity" evidence="1">
    <location>
        <begin position="425"/>
        <end position="447"/>
    </location>
</feature>
<dbReference type="SUPFAM" id="SSF103657">
    <property type="entry name" value="BAR/IMD domain-like"/>
    <property type="match status" value="1"/>
</dbReference>
<feature type="region of interest" description="Disordered" evidence="1">
    <location>
        <begin position="246"/>
        <end position="290"/>
    </location>
</feature>
<dbReference type="InterPro" id="IPR027267">
    <property type="entry name" value="AH/BAR_dom_sf"/>
</dbReference>
<feature type="compositionally biased region" description="Polar residues" evidence="1">
    <location>
        <begin position="345"/>
        <end position="367"/>
    </location>
</feature>
<dbReference type="Proteomes" id="UP000054558">
    <property type="component" value="Unassembled WGS sequence"/>
</dbReference>
<dbReference type="GO" id="GO:0005737">
    <property type="term" value="C:cytoplasm"/>
    <property type="evidence" value="ECO:0007669"/>
    <property type="project" value="InterPro"/>
</dbReference>
<feature type="compositionally biased region" description="Polar residues" evidence="1">
    <location>
        <begin position="519"/>
        <end position="532"/>
    </location>
</feature>
<feature type="compositionally biased region" description="Polar residues" evidence="1">
    <location>
        <begin position="552"/>
        <end position="562"/>
    </location>
</feature>
<organism evidence="3 4">
    <name type="scientific">Klebsormidium nitens</name>
    <name type="common">Green alga</name>
    <name type="synonym">Ulothrix nitens</name>
    <dbReference type="NCBI Taxonomy" id="105231"/>
    <lineage>
        <taxon>Eukaryota</taxon>
        <taxon>Viridiplantae</taxon>
        <taxon>Streptophyta</taxon>
        <taxon>Klebsormidiophyceae</taxon>
        <taxon>Klebsormidiales</taxon>
        <taxon>Klebsormidiaceae</taxon>
        <taxon>Klebsormidium</taxon>
    </lineage>
</organism>
<dbReference type="InterPro" id="IPR004148">
    <property type="entry name" value="BAR_dom"/>
</dbReference>
<feature type="region of interest" description="Disordered" evidence="1">
    <location>
        <begin position="757"/>
        <end position="779"/>
    </location>
</feature>
<gene>
    <name evidence="3" type="ORF">KFL_000140220</name>
</gene>
<dbReference type="CDD" id="cd07307">
    <property type="entry name" value="BAR"/>
    <property type="match status" value="1"/>
</dbReference>
<reference evidence="3 4" key="1">
    <citation type="journal article" date="2014" name="Nat. Commun.">
        <title>Klebsormidium flaccidum genome reveals primary factors for plant terrestrial adaptation.</title>
        <authorList>
            <person name="Hori K."/>
            <person name="Maruyama F."/>
            <person name="Fujisawa T."/>
            <person name="Togashi T."/>
            <person name="Yamamoto N."/>
            <person name="Seo M."/>
            <person name="Sato S."/>
            <person name="Yamada T."/>
            <person name="Mori H."/>
            <person name="Tajima N."/>
            <person name="Moriyama T."/>
            <person name="Ikeuchi M."/>
            <person name="Watanabe M."/>
            <person name="Wada H."/>
            <person name="Kobayashi K."/>
            <person name="Saito M."/>
            <person name="Masuda T."/>
            <person name="Sasaki-Sekimoto Y."/>
            <person name="Mashiguchi K."/>
            <person name="Awai K."/>
            <person name="Shimojima M."/>
            <person name="Masuda S."/>
            <person name="Iwai M."/>
            <person name="Nobusawa T."/>
            <person name="Narise T."/>
            <person name="Kondo S."/>
            <person name="Saito H."/>
            <person name="Sato R."/>
            <person name="Murakawa M."/>
            <person name="Ihara Y."/>
            <person name="Oshima-Yamada Y."/>
            <person name="Ohtaka K."/>
            <person name="Satoh M."/>
            <person name="Sonobe K."/>
            <person name="Ishii M."/>
            <person name="Ohtani R."/>
            <person name="Kanamori-Sato M."/>
            <person name="Honoki R."/>
            <person name="Miyazaki D."/>
            <person name="Mochizuki H."/>
            <person name="Umetsu J."/>
            <person name="Higashi K."/>
            <person name="Shibata D."/>
            <person name="Kamiya Y."/>
            <person name="Sato N."/>
            <person name="Nakamura Y."/>
            <person name="Tabata S."/>
            <person name="Ida S."/>
            <person name="Kurokawa K."/>
            <person name="Ohta H."/>
        </authorList>
    </citation>
    <scope>NUCLEOTIDE SEQUENCE [LARGE SCALE GENOMIC DNA]</scope>
    <source>
        <strain evidence="3 4">NIES-2285</strain>
    </source>
</reference>
<feature type="region of interest" description="Disordered" evidence="1">
    <location>
        <begin position="517"/>
        <end position="681"/>
    </location>
</feature>
<feature type="compositionally biased region" description="Basic and acidic residues" evidence="1">
    <location>
        <begin position="388"/>
        <end position="405"/>
    </location>
</feature>
<feature type="region of interest" description="Disordered" evidence="1">
    <location>
        <begin position="338"/>
        <end position="367"/>
    </location>
</feature>
<name>A0A1Y1HKM3_KLENI</name>
<feature type="region of interest" description="Disordered" evidence="1">
    <location>
        <begin position="693"/>
        <end position="733"/>
    </location>
</feature>
<feature type="region of interest" description="Disordered" evidence="1">
    <location>
        <begin position="417"/>
        <end position="463"/>
    </location>
</feature>
<evidence type="ECO:0000313" key="3">
    <source>
        <dbReference type="EMBL" id="GAQ78503.1"/>
    </source>
</evidence>
<feature type="region of interest" description="Disordered" evidence="1">
    <location>
        <begin position="379"/>
        <end position="405"/>
    </location>
</feature>
<sequence length="898" mass="96293">MKQAFGGLFRRKEKKVKLVDADSDTDVEFRDKLQDAVEAKAQYDELLRVARHAAQQAQGFAQAQHDLASCFSETFGNSETYGNSDDMEIADCFKRLGRIQGEISKLLDQYSGHLHQTVILPTGELQHELERMDGSRKVWEEKRQACEAAKARCVRGRRRGSWAQNGDEPLEDQATLTAQDEYDDAHMALGQQLMAIEHRRPKILIQQAARLHAAQMTLFTRALQNVHAIEPYIKDLCVQRNVDRRLPNGDGYSDDEHEDDERSNADSVEHAPWDDSDSQGSSPTGHREIKDLPPETAAEWSTLLHSLDQTLQDMGEQTLDQKDAVFVVNALLMASSEGKGHHVYQRSQSGPSSLNTHSGSRSAPLSSTGVPLHLLQAAGGANAKAKTPPREEATPLGRDAGEAAHRRPDLQIQVEGMSKSGPLTPSVAAGGAGAQPSQQTASSSAPAPRTPPPLTRSSASRGSTMYRAAKSGPVFPISAPGGAFGQTRTVYSTNNRTGPPFVQQGSSSLVDLIAARGGTAQSSKPRNSSVYASKSGPIIMTQPRGVPVNPSRVGTSLTTDSIPYSLPTEASQGPPRISTEPIVPKSGPIGRSPLAKSSLPAPPAQVGSAPPGGGHFLGGGPLVRSAEPMLPNSSGMPAGSEGDGPSPLPPPPPGTVGKLLQRRNSGRDRAEQAINGGNGLVINIPPNQQIVHTKSARVRPMQPPLSPITPSEDGRSTPSPAGQPPPPVGAPYVHQALSHMGMEENSMRRSMSFEIAPPGGKALPLTPATNDPPRRSPMHPISPEPPLVTISSPLPAMPPSTPPERPESQGALNALAGLEREELIKAVNSDNFRWKLLEDAPYQGPKQVPELETLAPDQRQHLFQTLARAVKSRREAFIDEHTHGFSDLPRDMQAEEAC</sequence>
<dbReference type="EMBL" id="DF236963">
    <property type="protein sequence ID" value="GAQ78503.1"/>
    <property type="molecule type" value="Genomic_DNA"/>
</dbReference>
<dbReference type="PANTHER" id="PTHR34119:SF1">
    <property type="entry name" value="OS04G0394700 PROTEIN"/>
    <property type="match status" value="1"/>
</dbReference>
<evidence type="ECO:0000259" key="2">
    <source>
        <dbReference type="Pfam" id="PF03114"/>
    </source>
</evidence>
<dbReference type="InterPro" id="IPR037488">
    <property type="entry name" value="At2g33490-like"/>
</dbReference>
<dbReference type="OrthoDB" id="1925034at2759"/>
<accession>A0A1Y1HKM3</accession>
<keyword evidence="4" id="KW-1185">Reference proteome</keyword>
<dbReference type="PANTHER" id="PTHR34119">
    <property type="entry name" value="HYDROXYPROLINE-RICH GLYCOPROTEIN-LIKE"/>
    <property type="match status" value="1"/>
</dbReference>
<feature type="compositionally biased region" description="Basic and acidic residues" evidence="1">
    <location>
        <begin position="260"/>
        <end position="273"/>
    </location>
</feature>
<dbReference type="AlphaFoldDB" id="A0A1Y1HKM3"/>
<dbReference type="Pfam" id="PF03114">
    <property type="entry name" value="BAR"/>
    <property type="match status" value="1"/>
</dbReference>
<evidence type="ECO:0000313" key="4">
    <source>
        <dbReference type="Proteomes" id="UP000054558"/>
    </source>
</evidence>
<protein>
    <recommendedName>
        <fullName evidence="2">BAR domain-containing protein</fullName>
    </recommendedName>
</protein>
<dbReference type="STRING" id="105231.A0A1Y1HKM3"/>